<evidence type="ECO:0000256" key="6">
    <source>
        <dbReference type="ARBA" id="ARBA00023004"/>
    </source>
</evidence>
<feature type="binding site" evidence="8">
    <location>
        <position position="156"/>
    </location>
    <ligand>
        <name>[4Fe-4S] cluster</name>
        <dbReference type="ChEBI" id="CHEBI:49883"/>
        <label>2</label>
        <note>4Fe-4S-S-AdoMet</note>
    </ligand>
</feature>
<dbReference type="InterPro" id="IPR023404">
    <property type="entry name" value="rSAM_horseshoe"/>
</dbReference>
<dbReference type="GO" id="GO:0005840">
    <property type="term" value="C:ribosome"/>
    <property type="evidence" value="ECO:0007669"/>
    <property type="project" value="UniProtKB-KW"/>
</dbReference>
<feature type="binding site" evidence="8">
    <location>
        <position position="10"/>
    </location>
    <ligand>
        <name>[4Fe-4S] cluster</name>
        <dbReference type="ChEBI" id="CHEBI:49883"/>
        <label>1</label>
    </ligand>
</feature>
<evidence type="ECO:0000256" key="5">
    <source>
        <dbReference type="ARBA" id="ARBA00022723"/>
    </source>
</evidence>
<dbReference type="InterPro" id="IPR058240">
    <property type="entry name" value="rSAM_sf"/>
</dbReference>
<dbReference type="PROSITE" id="PS50926">
    <property type="entry name" value="TRAM"/>
    <property type="match status" value="1"/>
</dbReference>
<dbReference type="InterPro" id="IPR005839">
    <property type="entry name" value="Methylthiotransferase"/>
</dbReference>
<dbReference type="CDD" id="cd01335">
    <property type="entry name" value="Radical_SAM"/>
    <property type="match status" value="1"/>
</dbReference>
<dbReference type="NCBIfam" id="TIGR01125">
    <property type="entry name" value="30S ribosomal protein S12 methylthiotransferase RimO"/>
    <property type="match status" value="1"/>
</dbReference>
<dbReference type="SUPFAM" id="SSF102114">
    <property type="entry name" value="Radical SAM enzymes"/>
    <property type="match status" value="1"/>
</dbReference>
<keyword evidence="3 8" id="KW-0808">Transferase</keyword>
<keyword evidence="1 8" id="KW-0004">4Fe-4S</keyword>
<dbReference type="GO" id="GO:0103039">
    <property type="term" value="F:protein methylthiotransferase activity"/>
    <property type="evidence" value="ECO:0007669"/>
    <property type="project" value="UniProtKB-EC"/>
</dbReference>
<sequence length="437" mass="49851">MKIFIETLGCPKNFNDSEMAAGILEHAGHVLVGSPEEADLIMVNTCGFINDAKTESIERIFDMAQYKGDSKILAVSGCLSQRYEDELFAEMPEVDLFLGVNDYERLPQILEGYQRGKREKHLSDYNKMFMETPFRKLQENPYTATLKIAEGCNNVCAYCVIPHIRGKYRSRRQEDIVREAEMLAENGCKELILIAQDVTAYGMDLYDGFVLPQLLRKLCRIDGLRWIRLMYCYEDRISDELIQVMAEEDKICKYIDIPLQHISDRVLTAMNRRSTAEGIRRTIGRLRQAMPDIHIRTTFITGFPGESEADFEELLDFVETTRFQRLGVFAYSQEEGTPAADMADQIDEEVKALRQDAIMRRQLDISLSCNREKLGKVFEVLVEEDEGGGSYAGRTAYDAPEIDNSVVFTSGRDLKPGDMVRVEITDAFDYDLTGKEV</sequence>
<reference evidence="12 13" key="1">
    <citation type="submission" date="2022-06" db="EMBL/GenBank/DDBJ databases">
        <title>Isolation of gut microbiota from human fecal samples.</title>
        <authorList>
            <person name="Pamer E.G."/>
            <person name="Barat B."/>
            <person name="Waligurski E."/>
            <person name="Medina S."/>
            <person name="Paddock L."/>
            <person name="Mostad J."/>
        </authorList>
    </citation>
    <scope>NUCLEOTIDE SEQUENCE [LARGE SCALE GENOMIC DNA]</scope>
    <source>
        <strain evidence="12 13">SL.3.17</strain>
    </source>
</reference>
<evidence type="ECO:0000313" key="13">
    <source>
        <dbReference type="Proteomes" id="UP001524502"/>
    </source>
</evidence>
<dbReference type="Pfam" id="PF04055">
    <property type="entry name" value="Radical_SAM"/>
    <property type="match status" value="1"/>
</dbReference>
<evidence type="ECO:0000313" key="12">
    <source>
        <dbReference type="EMBL" id="MCQ4635812.1"/>
    </source>
</evidence>
<dbReference type="SFLD" id="SFLDF00274">
    <property type="entry name" value="ribosomal_protein_S12_methylth"/>
    <property type="match status" value="1"/>
</dbReference>
<dbReference type="PANTHER" id="PTHR43837:SF1">
    <property type="entry name" value="RIBOSOMAL PROTEIN US12 METHYLTHIOTRANSFERASE RIMO"/>
    <property type="match status" value="1"/>
</dbReference>
<evidence type="ECO:0000256" key="7">
    <source>
        <dbReference type="ARBA" id="ARBA00023014"/>
    </source>
</evidence>
<dbReference type="InterPro" id="IPR012340">
    <property type="entry name" value="NA-bd_OB-fold"/>
</dbReference>
<dbReference type="Pfam" id="PF00919">
    <property type="entry name" value="UPF0004"/>
    <property type="match status" value="1"/>
</dbReference>
<accession>A0ABT1RKV4</accession>
<feature type="domain" description="Radical SAM core" evidence="11">
    <location>
        <begin position="138"/>
        <end position="368"/>
    </location>
</feature>
<evidence type="ECO:0000259" key="10">
    <source>
        <dbReference type="PROSITE" id="PS51449"/>
    </source>
</evidence>
<feature type="domain" description="TRAM" evidence="9">
    <location>
        <begin position="371"/>
        <end position="437"/>
    </location>
</feature>
<dbReference type="PANTHER" id="PTHR43837">
    <property type="entry name" value="RIBOSOMAL PROTEIN S12 METHYLTHIOTRANSFERASE RIMO"/>
    <property type="match status" value="1"/>
</dbReference>
<dbReference type="EC" id="2.8.4.4" evidence="8"/>
<dbReference type="PROSITE" id="PS51918">
    <property type="entry name" value="RADICAL_SAM"/>
    <property type="match status" value="1"/>
</dbReference>
<dbReference type="SFLD" id="SFLDG01082">
    <property type="entry name" value="B12-binding_domain_containing"/>
    <property type="match status" value="1"/>
</dbReference>
<keyword evidence="13" id="KW-1185">Reference proteome</keyword>
<comment type="similarity">
    <text evidence="8">Belongs to the methylthiotransferase family. RimO subfamily.</text>
</comment>
<dbReference type="Proteomes" id="UP001524502">
    <property type="component" value="Unassembled WGS sequence"/>
</dbReference>
<dbReference type="InterPro" id="IPR002792">
    <property type="entry name" value="TRAM_dom"/>
</dbReference>
<feature type="binding site" evidence="8">
    <location>
        <position position="46"/>
    </location>
    <ligand>
        <name>[4Fe-4S] cluster</name>
        <dbReference type="ChEBI" id="CHEBI:49883"/>
        <label>1</label>
    </ligand>
</feature>
<keyword evidence="7 8" id="KW-0411">Iron-sulfur</keyword>
<keyword evidence="6 8" id="KW-0408">Iron</keyword>
<evidence type="ECO:0000259" key="11">
    <source>
        <dbReference type="PROSITE" id="PS51918"/>
    </source>
</evidence>
<feature type="domain" description="MTTase N-terminal" evidence="10">
    <location>
        <begin position="1"/>
        <end position="115"/>
    </location>
</feature>
<dbReference type="RefSeq" id="WP_256131004.1">
    <property type="nucleotide sequence ID" value="NZ_JANFXK010000003.1"/>
</dbReference>
<organism evidence="12 13">
    <name type="scientific">Anaerovorax odorimutans</name>
    <dbReference type="NCBI Taxonomy" id="109327"/>
    <lineage>
        <taxon>Bacteria</taxon>
        <taxon>Bacillati</taxon>
        <taxon>Bacillota</taxon>
        <taxon>Clostridia</taxon>
        <taxon>Peptostreptococcales</taxon>
        <taxon>Anaerovoracaceae</taxon>
        <taxon>Anaerovorax</taxon>
    </lineage>
</organism>
<dbReference type="SFLD" id="SFLDS00029">
    <property type="entry name" value="Radical_SAM"/>
    <property type="match status" value="1"/>
</dbReference>
<comment type="cofactor">
    <cofactor evidence="8">
        <name>[4Fe-4S] cluster</name>
        <dbReference type="ChEBI" id="CHEBI:49883"/>
    </cofactor>
    <text evidence="8">Binds 2 [4Fe-4S] clusters. One cluster is coordinated with 3 cysteines and an exchangeable S-adenosyl-L-methionine.</text>
</comment>
<dbReference type="PROSITE" id="PS51449">
    <property type="entry name" value="MTTASE_N"/>
    <property type="match status" value="1"/>
</dbReference>
<evidence type="ECO:0000259" key="9">
    <source>
        <dbReference type="PROSITE" id="PS50926"/>
    </source>
</evidence>
<keyword evidence="12" id="KW-0689">Ribosomal protein</keyword>
<dbReference type="PROSITE" id="PS01278">
    <property type="entry name" value="MTTASE_RADICAL"/>
    <property type="match status" value="1"/>
</dbReference>
<dbReference type="Gene3D" id="3.80.30.20">
    <property type="entry name" value="tm_1862 like domain"/>
    <property type="match status" value="1"/>
</dbReference>
<dbReference type="Gene3D" id="2.40.50.140">
    <property type="entry name" value="Nucleic acid-binding proteins"/>
    <property type="match status" value="1"/>
</dbReference>
<name>A0ABT1RKV4_9FIRM</name>
<feature type="binding site" evidence="8">
    <location>
        <position position="152"/>
    </location>
    <ligand>
        <name>[4Fe-4S] cluster</name>
        <dbReference type="ChEBI" id="CHEBI:49883"/>
        <label>2</label>
        <note>4Fe-4S-S-AdoMet</note>
    </ligand>
</feature>
<dbReference type="InterPro" id="IPR038135">
    <property type="entry name" value="Methylthiotransferase_N_sf"/>
</dbReference>
<dbReference type="InterPro" id="IPR013848">
    <property type="entry name" value="Methylthiotransferase_N"/>
</dbReference>
<dbReference type="InterPro" id="IPR006638">
    <property type="entry name" value="Elp3/MiaA/NifB-like_rSAM"/>
</dbReference>
<evidence type="ECO:0000256" key="3">
    <source>
        <dbReference type="ARBA" id="ARBA00022679"/>
    </source>
</evidence>
<keyword evidence="12" id="KW-0687">Ribonucleoprotein</keyword>
<evidence type="ECO:0000256" key="4">
    <source>
        <dbReference type="ARBA" id="ARBA00022691"/>
    </source>
</evidence>
<keyword evidence="4 8" id="KW-0949">S-adenosyl-L-methionine</keyword>
<comment type="catalytic activity">
    <reaction evidence="8">
        <text>L-aspartate(89)-[ribosomal protein uS12]-hydrogen + (sulfur carrier)-SH + AH2 + 2 S-adenosyl-L-methionine = 3-methylsulfanyl-L-aspartate(89)-[ribosomal protein uS12]-hydrogen + (sulfur carrier)-H + 5'-deoxyadenosine + L-methionine + A + S-adenosyl-L-homocysteine + 2 H(+)</text>
        <dbReference type="Rhea" id="RHEA:37087"/>
        <dbReference type="Rhea" id="RHEA-COMP:10460"/>
        <dbReference type="Rhea" id="RHEA-COMP:10461"/>
        <dbReference type="Rhea" id="RHEA-COMP:14737"/>
        <dbReference type="Rhea" id="RHEA-COMP:14739"/>
        <dbReference type="ChEBI" id="CHEBI:13193"/>
        <dbReference type="ChEBI" id="CHEBI:15378"/>
        <dbReference type="ChEBI" id="CHEBI:17319"/>
        <dbReference type="ChEBI" id="CHEBI:17499"/>
        <dbReference type="ChEBI" id="CHEBI:29917"/>
        <dbReference type="ChEBI" id="CHEBI:29961"/>
        <dbReference type="ChEBI" id="CHEBI:57844"/>
        <dbReference type="ChEBI" id="CHEBI:57856"/>
        <dbReference type="ChEBI" id="CHEBI:59789"/>
        <dbReference type="ChEBI" id="CHEBI:64428"/>
        <dbReference type="ChEBI" id="CHEBI:73599"/>
        <dbReference type="EC" id="2.8.4.4"/>
    </reaction>
</comment>
<dbReference type="InterPro" id="IPR020612">
    <property type="entry name" value="Methylthiotransferase_CS"/>
</dbReference>
<dbReference type="Gene3D" id="3.40.50.12160">
    <property type="entry name" value="Methylthiotransferase, N-terminal domain"/>
    <property type="match status" value="1"/>
</dbReference>
<dbReference type="SFLD" id="SFLDG01061">
    <property type="entry name" value="methylthiotransferase"/>
    <property type="match status" value="1"/>
</dbReference>
<dbReference type="EMBL" id="JANFXK010000003">
    <property type="protein sequence ID" value="MCQ4635812.1"/>
    <property type="molecule type" value="Genomic_DNA"/>
</dbReference>
<feature type="binding site" evidence="8">
    <location>
        <position position="78"/>
    </location>
    <ligand>
        <name>[4Fe-4S] cluster</name>
        <dbReference type="ChEBI" id="CHEBI:49883"/>
        <label>1</label>
    </ligand>
</feature>
<comment type="subcellular location">
    <subcellularLocation>
        <location evidence="8">Cytoplasm</location>
    </subcellularLocation>
</comment>
<dbReference type="InterPro" id="IPR005840">
    <property type="entry name" value="Ribosomal_uS12_MeSTrfase_RimO"/>
</dbReference>
<evidence type="ECO:0000256" key="1">
    <source>
        <dbReference type="ARBA" id="ARBA00022485"/>
    </source>
</evidence>
<gene>
    <name evidence="8 12" type="primary">rimO</name>
    <name evidence="12" type="ORF">NE619_03655</name>
</gene>
<dbReference type="NCBIfam" id="TIGR00089">
    <property type="entry name" value="MiaB/RimO family radical SAM methylthiotransferase"/>
    <property type="match status" value="1"/>
</dbReference>
<protein>
    <recommendedName>
        <fullName evidence="8">Ribosomal protein uS12 methylthiotransferase RimO</fullName>
        <shortName evidence="8">uS12 MTTase</shortName>
        <shortName evidence="8">uS12 methylthiotransferase</shortName>
        <ecNumber evidence="8">2.8.4.4</ecNumber>
    </recommendedName>
    <alternativeName>
        <fullName evidence="8">Ribosomal protein uS12 (aspartate-C(3))-methylthiotransferase</fullName>
    </alternativeName>
    <alternativeName>
        <fullName evidence="8">Ribosome maturation factor RimO</fullName>
    </alternativeName>
</protein>
<evidence type="ECO:0000256" key="8">
    <source>
        <dbReference type="HAMAP-Rule" id="MF_01865"/>
    </source>
</evidence>
<proteinExistence type="inferred from homology"/>
<feature type="binding site" evidence="8">
    <location>
        <position position="159"/>
    </location>
    <ligand>
        <name>[4Fe-4S] cluster</name>
        <dbReference type="ChEBI" id="CHEBI:49883"/>
        <label>2</label>
        <note>4Fe-4S-S-AdoMet</note>
    </ligand>
</feature>
<dbReference type="InterPro" id="IPR007197">
    <property type="entry name" value="rSAM"/>
</dbReference>
<evidence type="ECO:0000256" key="2">
    <source>
        <dbReference type="ARBA" id="ARBA00022490"/>
    </source>
</evidence>
<keyword evidence="2 8" id="KW-0963">Cytoplasm</keyword>
<dbReference type="HAMAP" id="MF_01865">
    <property type="entry name" value="MTTase_RimO"/>
    <property type="match status" value="1"/>
</dbReference>
<dbReference type="SMART" id="SM00729">
    <property type="entry name" value="Elp3"/>
    <property type="match status" value="1"/>
</dbReference>
<keyword evidence="5 8" id="KW-0479">Metal-binding</keyword>
<comment type="caution">
    <text evidence="12">The sequence shown here is derived from an EMBL/GenBank/DDBJ whole genome shotgun (WGS) entry which is preliminary data.</text>
</comment>
<dbReference type="Pfam" id="PF18693">
    <property type="entry name" value="TRAM_2"/>
    <property type="match status" value="1"/>
</dbReference>
<comment type="function">
    <text evidence="8">Catalyzes the methylthiolation of an aspartic acid residue of ribosomal protein uS12.</text>
</comment>